<feature type="domain" description="Cdc23" evidence="9">
    <location>
        <begin position="15"/>
        <end position="293"/>
    </location>
</feature>
<keyword evidence="3" id="KW-0498">Mitosis</keyword>
<dbReference type="PANTHER" id="PTHR12558:SF10">
    <property type="entry name" value="CELL DIVISION CYCLE PROTEIN 23 HOMOLOG"/>
    <property type="match status" value="1"/>
</dbReference>
<evidence type="ECO:0000256" key="6">
    <source>
        <dbReference type="ARBA" id="ARBA00023306"/>
    </source>
</evidence>
<evidence type="ECO:0000256" key="4">
    <source>
        <dbReference type="ARBA" id="ARBA00022786"/>
    </source>
</evidence>
<evidence type="ECO:0000256" key="5">
    <source>
        <dbReference type="ARBA" id="ARBA00022803"/>
    </source>
</evidence>
<protein>
    <recommendedName>
        <fullName evidence="9">Cdc23 domain-containing protein</fullName>
    </recommendedName>
</protein>
<dbReference type="InterPro" id="IPR011990">
    <property type="entry name" value="TPR-like_helical_dom_sf"/>
</dbReference>
<dbReference type="InterPro" id="IPR007192">
    <property type="entry name" value="APC8"/>
</dbReference>
<dbReference type="InterPro" id="IPR019734">
    <property type="entry name" value="TPR_rpt"/>
</dbReference>
<feature type="repeat" description="TPR" evidence="7">
    <location>
        <begin position="354"/>
        <end position="387"/>
    </location>
</feature>
<evidence type="ECO:0000259" key="9">
    <source>
        <dbReference type="Pfam" id="PF04049"/>
    </source>
</evidence>
<keyword evidence="4" id="KW-0833">Ubl conjugation pathway</keyword>
<dbReference type="GO" id="GO:0045842">
    <property type="term" value="P:positive regulation of mitotic metaphase/anaphase transition"/>
    <property type="evidence" value="ECO:0007669"/>
    <property type="project" value="TreeGrafter"/>
</dbReference>
<name>A0A9W7EV21_9STRA</name>
<dbReference type="SUPFAM" id="SSF48452">
    <property type="entry name" value="TPR-like"/>
    <property type="match status" value="2"/>
</dbReference>
<evidence type="ECO:0000313" key="11">
    <source>
        <dbReference type="Proteomes" id="UP001165085"/>
    </source>
</evidence>
<gene>
    <name evidence="10" type="ORF">TrST_g5204</name>
</gene>
<dbReference type="Pfam" id="PF13432">
    <property type="entry name" value="TPR_16"/>
    <property type="match status" value="2"/>
</dbReference>
<evidence type="ECO:0000256" key="1">
    <source>
        <dbReference type="ARBA" id="ARBA00022618"/>
    </source>
</evidence>
<dbReference type="EMBL" id="BRXY01000405">
    <property type="protein sequence ID" value="GMH92793.1"/>
    <property type="molecule type" value="Genomic_DNA"/>
</dbReference>
<dbReference type="AlphaFoldDB" id="A0A9W7EV21"/>
<dbReference type="SMART" id="SM00028">
    <property type="entry name" value="TPR"/>
    <property type="match status" value="7"/>
</dbReference>
<feature type="compositionally biased region" description="Polar residues" evidence="8">
    <location>
        <begin position="57"/>
        <end position="69"/>
    </location>
</feature>
<dbReference type="GO" id="GO:0051301">
    <property type="term" value="P:cell division"/>
    <property type="evidence" value="ECO:0007669"/>
    <property type="project" value="UniProtKB-KW"/>
</dbReference>
<evidence type="ECO:0000256" key="3">
    <source>
        <dbReference type="ARBA" id="ARBA00022776"/>
    </source>
</evidence>
<keyword evidence="2" id="KW-0677">Repeat</keyword>
<organism evidence="10 11">
    <name type="scientific">Triparma strigata</name>
    <dbReference type="NCBI Taxonomy" id="1606541"/>
    <lineage>
        <taxon>Eukaryota</taxon>
        <taxon>Sar</taxon>
        <taxon>Stramenopiles</taxon>
        <taxon>Ochrophyta</taxon>
        <taxon>Bolidophyceae</taxon>
        <taxon>Parmales</taxon>
        <taxon>Triparmaceae</taxon>
        <taxon>Triparma</taxon>
    </lineage>
</organism>
<proteinExistence type="predicted"/>
<reference evidence="11" key="1">
    <citation type="journal article" date="2023" name="Commun. Biol.">
        <title>Genome analysis of Parmales, the sister group of diatoms, reveals the evolutionary specialization of diatoms from phago-mixotrophs to photoautotrophs.</title>
        <authorList>
            <person name="Ban H."/>
            <person name="Sato S."/>
            <person name="Yoshikawa S."/>
            <person name="Yamada K."/>
            <person name="Nakamura Y."/>
            <person name="Ichinomiya M."/>
            <person name="Sato N."/>
            <person name="Blanc-Mathieu R."/>
            <person name="Endo H."/>
            <person name="Kuwata A."/>
            <person name="Ogata H."/>
        </authorList>
    </citation>
    <scope>NUCLEOTIDE SEQUENCE [LARGE SCALE GENOMIC DNA]</scope>
    <source>
        <strain evidence="11">NIES 3701</strain>
    </source>
</reference>
<keyword evidence="6" id="KW-0131">Cell cycle</keyword>
<dbReference type="PANTHER" id="PTHR12558">
    <property type="entry name" value="CELL DIVISION CYCLE 16,23,27"/>
    <property type="match status" value="1"/>
</dbReference>
<dbReference type="OrthoDB" id="10262026at2759"/>
<sequence length="585" mass="66275">MEELGGIEWNPLVAQQALTQAVSKCSNYGLKLATKWAAEQLVGIETEGVEGSDELVQETTPTKNNLSTENGAAAPTTPAGLANQIVFAKSLLDLGEYDRAAHILSVDGSPKEYLGGLGLFVRAYSLFLAGEKKKEEEMVELAEPLERSKVLNPNLEKLRSELSGSKELNQLDAFGLYMYGVVLKELLQQEAGSSLEEPPLSLLHMAKDVFVESILAFPYNWSAWLDLAEICIENTVIHDDVERALESLTDSWMYLFFLIHVFCEQQQNDQALQVIDRVSLLFPNSNYLKAQTALAYYNLRDFDRAQEQFLELCERDPFRLEMIDIFSNILYVKESKAELSALAQSVISVDKYRPEVCCIVGNYYSLKGNHGKAVQYFQRALKLNRKFLSAWTLMGHEFVEMRKTSAAIEAYRRAVDINARDYRAWYGLGQVYEILNMLLYALYYYRKAAALRPYDARMWCALGSCFLSLDRRQEAIKSYERAIVTNDRENIATRKLAKLYREEGENEKAARCYQRLVSGSGNEDALDAAEAEAFLFLAQYMKDSGNFDVATVYCSRLLEFPGPEKDEAKALLRDIRSRRIANQGS</sequence>
<evidence type="ECO:0000256" key="8">
    <source>
        <dbReference type="SAM" id="MobiDB-lite"/>
    </source>
</evidence>
<dbReference type="GO" id="GO:0016567">
    <property type="term" value="P:protein ubiquitination"/>
    <property type="evidence" value="ECO:0007669"/>
    <property type="project" value="TreeGrafter"/>
</dbReference>
<evidence type="ECO:0000256" key="7">
    <source>
        <dbReference type="PROSITE-ProRule" id="PRU00339"/>
    </source>
</evidence>
<feature type="repeat" description="TPR" evidence="7">
    <location>
        <begin position="422"/>
        <end position="455"/>
    </location>
</feature>
<keyword evidence="11" id="KW-1185">Reference proteome</keyword>
<dbReference type="Gene3D" id="1.25.40.10">
    <property type="entry name" value="Tetratricopeptide repeat domain"/>
    <property type="match status" value="2"/>
</dbReference>
<dbReference type="GO" id="GO:0031145">
    <property type="term" value="P:anaphase-promoting complex-dependent catabolic process"/>
    <property type="evidence" value="ECO:0007669"/>
    <property type="project" value="TreeGrafter"/>
</dbReference>
<keyword evidence="1" id="KW-0132">Cell division</keyword>
<dbReference type="Proteomes" id="UP001165085">
    <property type="component" value="Unassembled WGS sequence"/>
</dbReference>
<dbReference type="Pfam" id="PF13181">
    <property type="entry name" value="TPR_8"/>
    <property type="match status" value="1"/>
</dbReference>
<feature type="repeat" description="TPR" evidence="7">
    <location>
        <begin position="388"/>
        <end position="421"/>
    </location>
</feature>
<keyword evidence="5 7" id="KW-0802">TPR repeat</keyword>
<evidence type="ECO:0000313" key="10">
    <source>
        <dbReference type="EMBL" id="GMH92793.1"/>
    </source>
</evidence>
<dbReference type="PROSITE" id="PS50005">
    <property type="entry name" value="TPR"/>
    <property type="match status" value="4"/>
</dbReference>
<dbReference type="GO" id="GO:0005680">
    <property type="term" value="C:anaphase-promoting complex"/>
    <property type="evidence" value="ECO:0007669"/>
    <property type="project" value="InterPro"/>
</dbReference>
<dbReference type="Pfam" id="PF04049">
    <property type="entry name" value="ANAPC8"/>
    <property type="match status" value="1"/>
</dbReference>
<accession>A0A9W7EV21</accession>
<feature type="repeat" description="TPR" evidence="7">
    <location>
        <begin position="456"/>
        <end position="489"/>
    </location>
</feature>
<evidence type="ECO:0000256" key="2">
    <source>
        <dbReference type="ARBA" id="ARBA00022737"/>
    </source>
</evidence>
<feature type="region of interest" description="Disordered" evidence="8">
    <location>
        <begin position="52"/>
        <end position="75"/>
    </location>
</feature>
<comment type="caution">
    <text evidence="10">The sequence shown here is derived from an EMBL/GenBank/DDBJ whole genome shotgun (WGS) entry which is preliminary data.</text>
</comment>